<dbReference type="SUPFAM" id="SSF55620">
    <property type="entry name" value="Tetrahydrobiopterin biosynthesis enzymes-like"/>
    <property type="match status" value="1"/>
</dbReference>
<evidence type="ECO:0000256" key="1">
    <source>
        <dbReference type="ARBA" id="ARBA00001353"/>
    </source>
</evidence>
<evidence type="ECO:0000256" key="7">
    <source>
        <dbReference type="ARBA" id="ARBA00032903"/>
    </source>
</evidence>
<comment type="caution">
    <text evidence="9">The sequence shown here is derived from an EMBL/GenBank/DDBJ whole genome shotgun (WGS) entry which is preliminary data.</text>
</comment>
<keyword evidence="10" id="KW-1185">Reference proteome</keyword>
<keyword evidence="5" id="KW-0289">Folate biosynthesis</keyword>
<dbReference type="EMBL" id="SOCA01000008">
    <property type="protein sequence ID" value="TDU66512.1"/>
    <property type="molecule type" value="Genomic_DNA"/>
</dbReference>
<dbReference type="InterPro" id="IPR006156">
    <property type="entry name" value="Dihydroneopterin_aldolase"/>
</dbReference>
<dbReference type="RefSeq" id="WP_133796619.1">
    <property type="nucleotide sequence ID" value="NZ_SOCA01000008.1"/>
</dbReference>
<evidence type="ECO:0000256" key="6">
    <source>
        <dbReference type="ARBA" id="ARBA00023239"/>
    </source>
</evidence>
<evidence type="ECO:0000313" key="9">
    <source>
        <dbReference type="EMBL" id="TDU66512.1"/>
    </source>
</evidence>
<dbReference type="Proteomes" id="UP000295662">
    <property type="component" value="Unassembled WGS sequence"/>
</dbReference>
<comment type="pathway">
    <text evidence="2">Cofactor biosynthesis; tetrahydrofolate biosynthesis; 2-amino-4-hydroxy-6-hydroxymethyl-7,8-dihydropteridine diphosphate from 7,8-dihydroneopterin triphosphate: step 3/4.</text>
</comment>
<dbReference type="EC" id="4.1.2.25" evidence="4"/>
<evidence type="ECO:0000256" key="2">
    <source>
        <dbReference type="ARBA" id="ARBA00005013"/>
    </source>
</evidence>
<dbReference type="SMART" id="SM00905">
    <property type="entry name" value="FolB"/>
    <property type="match status" value="1"/>
</dbReference>
<evidence type="ECO:0000256" key="5">
    <source>
        <dbReference type="ARBA" id="ARBA00022909"/>
    </source>
</evidence>
<dbReference type="OrthoDB" id="196044at2"/>
<evidence type="ECO:0000256" key="4">
    <source>
        <dbReference type="ARBA" id="ARBA00013043"/>
    </source>
</evidence>
<protein>
    <recommendedName>
        <fullName evidence="4">dihydroneopterin aldolase</fullName>
        <ecNumber evidence="4">4.1.2.25</ecNumber>
    </recommendedName>
    <alternativeName>
        <fullName evidence="7">7,8-dihydroneopterin aldolase</fullName>
    </alternativeName>
</protein>
<dbReference type="GO" id="GO:0005737">
    <property type="term" value="C:cytoplasm"/>
    <property type="evidence" value="ECO:0007669"/>
    <property type="project" value="TreeGrafter"/>
</dbReference>
<keyword evidence="6" id="KW-0456">Lyase</keyword>
<dbReference type="NCBIfam" id="TIGR00526">
    <property type="entry name" value="folB_dom"/>
    <property type="match status" value="1"/>
</dbReference>
<dbReference type="AlphaFoldDB" id="A0A4R7RMG2"/>
<dbReference type="PANTHER" id="PTHR42844:SF1">
    <property type="entry name" value="DIHYDRONEOPTERIN ALDOLASE 1-RELATED"/>
    <property type="match status" value="1"/>
</dbReference>
<organism evidence="9 10">
    <name type="scientific">Prosthecobacter fusiformis</name>
    <dbReference type="NCBI Taxonomy" id="48464"/>
    <lineage>
        <taxon>Bacteria</taxon>
        <taxon>Pseudomonadati</taxon>
        <taxon>Verrucomicrobiota</taxon>
        <taxon>Verrucomicrobiia</taxon>
        <taxon>Verrucomicrobiales</taxon>
        <taxon>Verrucomicrobiaceae</taxon>
        <taxon>Prosthecobacter</taxon>
    </lineage>
</organism>
<evidence type="ECO:0000313" key="10">
    <source>
        <dbReference type="Proteomes" id="UP000295662"/>
    </source>
</evidence>
<dbReference type="GO" id="GO:0046656">
    <property type="term" value="P:folic acid biosynthetic process"/>
    <property type="evidence" value="ECO:0007669"/>
    <property type="project" value="UniProtKB-KW"/>
</dbReference>
<dbReference type="Gene3D" id="3.30.1130.10">
    <property type="match status" value="1"/>
</dbReference>
<dbReference type="GO" id="GO:0004150">
    <property type="term" value="F:dihydroneopterin aldolase activity"/>
    <property type="evidence" value="ECO:0007669"/>
    <property type="project" value="UniProtKB-EC"/>
</dbReference>
<sequence length="119" mass="13091">MTSPAPDAIHLQGLDLPVQIGVPEEERAAWQTLQADITLGLGSRFEEMQDDLSRTVDYSAVALRLRQLAAERPRQLIETLAAEMAQCILSEFGVNTATITLRKRILPGCDYVAVSLSRP</sequence>
<feature type="domain" description="Dihydroneopterin aldolase/epimerase" evidence="8">
    <location>
        <begin position="9"/>
        <end position="118"/>
    </location>
</feature>
<evidence type="ECO:0000256" key="3">
    <source>
        <dbReference type="ARBA" id="ARBA00005708"/>
    </source>
</evidence>
<name>A0A4R7RMG2_9BACT</name>
<reference evidence="9 10" key="1">
    <citation type="submission" date="2019-03" db="EMBL/GenBank/DDBJ databases">
        <title>Genomic Encyclopedia of Archaeal and Bacterial Type Strains, Phase II (KMG-II): from individual species to whole genera.</title>
        <authorList>
            <person name="Goeker M."/>
        </authorList>
    </citation>
    <scope>NUCLEOTIDE SEQUENCE [LARGE SCALE GENOMIC DNA]</scope>
    <source>
        <strain evidence="9 10">ATCC 25309</strain>
    </source>
</reference>
<gene>
    <name evidence="9" type="ORF">EI77_03607</name>
</gene>
<dbReference type="InterPro" id="IPR006157">
    <property type="entry name" value="FolB_dom"/>
</dbReference>
<comment type="similarity">
    <text evidence="3">Belongs to the DHNA family.</text>
</comment>
<dbReference type="InterPro" id="IPR043133">
    <property type="entry name" value="GTP-CH-I_C/QueF"/>
</dbReference>
<dbReference type="PANTHER" id="PTHR42844">
    <property type="entry name" value="DIHYDRONEOPTERIN ALDOLASE 1-RELATED"/>
    <property type="match status" value="1"/>
</dbReference>
<evidence type="ECO:0000259" key="8">
    <source>
        <dbReference type="SMART" id="SM00905"/>
    </source>
</evidence>
<accession>A0A4R7RMG2</accession>
<proteinExistence type="inferred from homology"/>
<comment type="catalytic activity">
    <reaction evidence="1">
        <text>7,8-dihydroneopterin = 6-hydroxymethyl-7,8-dihydropterin + glycolaldehyde</text>
        <dbReference type="Rhea" id="RHEA:10540"/>
        <dbReference type="ChEBI" id="CHEBI:17001"/>
        <dbReference type="ChEBI" id="CHEBI:17071"/>
        <dbReference type="ChEBI" id="CHEBI:44841"/>
        <dbReference type="EC" id="4.1.2.25"/>
    </reaction>
</comment>
<dbReference type="Pfam" id="PF02152">
    <property type="entry name" value="FolB"/>
    <property type="match status" value="1"/>
</dbReference>